<keyword evidence="7" id="KW-1185">Reference proteome</keyword>
<proteinExistence type="inferred from homology"/>
<evidence type="ECO:0000256" key="2">
    <source>
        <dbReference type="ARBA" id="ARBA00022801"/>
    </source>
</evidence>
<keyword evidence="3" id="KW-0812">Transmembrane</keyword>
<evidence type="ECO:0000259" key="5">
    <source>
        <dbReference type="SMART" id="SM00644"/>
    </source>
</evidence>
<dbReference type="SUPFAM" id="SSF55846">
    <property type="entry name" value="N-acetylmuramoyl-L-alanine amidase-like"/>
    <property type="match status" value="1"/>
</dbReference>
<comment type="similarity">
    <text evidence="1">Belongs to the glycosyl hydrolase 73 family.</text>
</comment>
<keyword evidence="2" id="KW-0378">Hydrolase</keyword>
<evidence type="ECO:0000313" key="6">
    <source>
        <dbReference type="EMBL" id="KRK71682.1"/>
    </source>
</evidence>
<protein>
    <submittedName>
        <fullName evidence="6">N-acetylmuramoyl-L-alanine amidase</fullName>
    </submittedName>
</protein>
<dbReference type="EMBL" id="AZDJ01000026">
    <property type="protein sequence ID" value="KRK71682.1"/>
    <property type="molecule type" value="Genomic_DNA"/>
</dbReference>
<dbReference type="InterPro" id="IPR051056">
    <property type="entry name" value="Glycosyl_Hydrolase_73"/>
</dbReference>
<dbReference type="PATRIC" id="fig|1291734.4.peg.1975"/>
<dbReference type="InterPro" id="IPR002901">
    <property type="entry name" value="MGlyc_endo_b_GlcNAc-like_dom"/>
</dbReference>
<dbReference type="GO" id="GO:0009253">
    <property type="term" value="P:peptidoglycan catabolic process"/>
    <property type="evidence" value="ECO:0007669"/>
    <property type="project" value="InterPro"/>
</dbReference>
<evidence type="ECO:0000256" key="1">
    <source>
        <dbReference type="ARBA" id="ARBA00010266"/>
    </source>
</evidence>
<dbReference type="PANTHER" id="PTHR33308">
    <property type="entry name" value="PEPTIDOGLYCAN HYDROLASE FLGJ"/>
    <property type="match status" value="1"/>
</dbReference>
<dbReference type="SMART" id="SM00644">
    <property type="entry name" value="Ami_2"/>
    <property type="match status" value="1"/>
</dbReference>
<feature type="transmembrane region" description="Helical" evidence="3">
    <location>
        <begin position="25"/>
        <end position="45"/>
    </location>
</feature>
<dbReference type="Gene3D" id="4.10.80.30">
    <property type="entry name" value="DNA polymerase, domain 6"/>
    <property type="match status" value="1"/>
</dbReference>
<dbReference type="Proteomes" id="UP000051804">
    <property type="component" value="Unassembled WGS sequence"/>
</dbReference>
<dbReference type="Gene3D" id="3.40.80.10">
    <property type="entry name" value="Peptidoglycan recognition protein-like"/>
    <property type="match status" value="1"/>
</dbReference>
<organism evidence="6 7">
    <name type="scientific">Lacticaseibacillus nasuensis JCM 17158</name>
    <dbReference type="NCBI Taxonomy" id="1291734"/>
    <lineage>
        <taxon>Bacteria</taxon>
        <taxon>Bacillati</taxon>
        <taxon>Bacillota</taxon>
        <taxon>Bacilli</taxon>
        <taxon>Lactobacillales</taxon>
        <taxon>Lactobacillaceae</taxon>
        <taxon>Lacticaseibacillus</taxon>
    </lineage>
</organism>
<dbReference type="SMART" id="SM00047">
    <property type="entry name" value="LYZ2"/>
    <property type="match status" value="1"/>
</dbReference>
<dbReference type="OrthoDB" id="9816557at2"/>
<feature type="domain" description="Mannosyl-glycoprotein endo-beta-N-acetylglucosamidase-like" evidence="4">
    <location>
        <begin position="823"/>
        <end position="981"/>
    </location>
</feature>
<dbReference type="GO" id="GO:0008745">
    <property type="term" value="F:N-acetylmuramoyl-L-alanine amidase activity"/>
    <property type="evidence" value="ECO:0007669"/>
    <property type="project" value="InterPro"/>
</dbReference>
<dbReference type="STRING" id="1291734.FD02_GL001922"/>
<dbReference type="GO" id="GO:0004040">
    <property type="term" value="F:amidase activity"/>
    <property type="evidence" value="ECO:0007669"/>
    <property type="project" value="InterPro"/>
</dbReference>
<dbReference type="Gene3D" id="1.10.530.10">
    <property type="match status" value="1"/>
</dbReference>
<dbReference type="InterPro" id="IPR036505">
    <property type="entry name" value="Amidase/PGRP_sf"/>
</dbReference>
<evidence type="ECO:0000313" key="7">
    <source>
        <dbReference type="Proteomes" id="UP000051804"/>
    </source>
</evidence>
<dbReference type="Pfam" id="PF01510">
    <property type="entry name" value="Amidase_2"/>
    <property type="match status" value="1"/>
</dbReference>
<keyword evidence="3" id="KW-0472">Membrane</keyword>
<dbReference type="PANTHER" id="PTHR33308:SF9">
    <property type="entry name" value="PEPTIDOGLYCAN HYDROLASE FLGJ"/>
    <property type="match status" value="1"/>
</dbReference>
<evidence type="ECO:0000256" key="3">
    <source>
        <dbReference type="SAM" id="Phobius"/>
    </source>
</evidence>
<keyword evidence="3" id="KW-1133">Transmembrane helix</keyword>
<accession>A0A0R1JVL1</accession>
<comment type="caution">
    <text evidence="6">The sequence shown here is derived from an EMBL/GenBank/DDBJ whole genome shotgun (WGS) entry which is preliminary data.</text>
</comment>
<dbReference type="CDD" id="cd06583">
    <property type="entry name" value="PGRP"/>
    <property type="match status" value="1"/>
</dbReference>
<dbReference type="Pfam" id="PF01832">
    <property type="entry name" value="Glucosaminidase"/>
    <property type="match status" value="1"/>
</dbReference>
<feature type="domain" description="N-acetylmuramoyl-L-alanine amidase" evidence="5">
    <location>
        <begin position="86"/>
        <end position="231"/>
    </location>
</feature>
<gene>
    <name evidence="6" type="ORF">FD02_GL001922</name>
</gene>
<reference evidence="6 7" key="1">
    <citation type="journal article" date="2015" name="Genome Announc.">
        <title>Expanding the biotechnology potential of lactobacilli through comparative genomics of 213 strains and associated genera.</title>
        <authorList>
            <person name="Sun Z."/>
            <person name="Harris H.M."/>
            <person name="McCann A."/>
            <person name="Guo C."/>
            <person name="Argimon S."/>
            <person name="Zhang W."/>
            <person name="Yang X."/>
            <person name="Jeffery I.B."/>
            <person name="Cooney J.C."/>
            <person name="Kagawa T.F."/>
            <person name="Liu W."/>
            <person name="Song Y."/>
            <person name="Salvetti E."/>
            <person name="Wrobel A."/>
            <person name="Rasinkangas P."/>
            <person name="Parkhill J."/>
            <person name="Rea M.C."/>
            <person name="O'Sullivan O."/>
            <person name="Ritari J."/>
            <person name="Douillard F.P."/>
            <person name="Paul Ross R."/>
            <person name="Yang R."/>
            <person name="Briner A.E."/>
            <person name="Felis G.E."/>
            <person name="de Vos W.M."/>
            <person name="Barrangou R."/>
            <person name="Klaenhammer T.R."/>
            <person name="Caufield P.W."/>
            <person name="Cui Y."/>
            <person name="Zhang H."/>
            <person name="O'Toole P.W."/>
        </authorList>
    </citation>
    <scope>NUCLEOTIDE SEQUENCE [LARGE SCALE GENOMIC DNA]</scope>
    <source>
        <strain evidence="6 7">JCM 17158</strain>
    </source>
</reference>
<evidence type="ECO:0000259" key="4">
    <source>
        <dbReference type="SMART" id="SM00047"/>
    </source>
</evidence>
<dbReference type="AlphaFoldDB" id="A0A0R1JVL1"/>
<sequence length="983" mass="110856">MGIHTSGDEENTMNLGKHLTVKHKLIRRVGGIGILLLALGFAGALSVKHSQADTHVVSASGYNVNSYISTHNIKPVKKITKELHKFEMFKYSTSNKRPNGIVFHWTASGSKYDTARNEADYEINGGRWKNAFVHTFIDSKTILNIHDTSYGCWGAGPKANARFVQFEFCNVEKGNEKKFAQSITNAAYYTAYLLRQYGLKPTLATKSGGGTLWTHHQVSSYLGGTDHTDPDEQFSRYNYSMSQFSTLVKKYYAELLGAKIPVDDGQYVTVTQPSWDMWQTLSPFKSKAKASSLGSAVYQSRVLYYNANGNTYLSLYDNKGNWRGYINDKGTQTTGGQGKYISFGKYVTFTKSNYNLYKDFSWTKNGNTSTKLLHHTYLAKGEYKHFNGSTYYSLYDHKDKWVGYVNADSMTVAKNQGGVAYNNPKNQYVAITRDDLNLWKDLEFKTSYGLSKSIRTQPVIARVAYQAYNGMTYESLYTKSGKWLGYINKDGVKTTDGVTINLSFNKYVTITKPKYIVWNDFTFKKQKANTTNLMNHVYLAKWQYNHQNGSSYYSLYNDGGSWAGYLNRDATKTISGKTVKVSANEYAAIAKNGYSLWKDLSFKKELNKSQKLLTVPLKVKAKYYHANGSTYYELYDRNNKFLGYMNSKALKKTDGVSAIQSYNKYVTLKKTGYSLWSNFLWGGPMNTSNGLLNKTFLAKGRYFHVNGSTYLTLYDHNNKWKGYINALGASVASNAGGVAINYNKSVKVSRKSYPFWSSFSFSHQRGTTTKYLNKTVTAKYKYVHYNGSTYYSIYSGSKWLGYVNATATVAKKSTGLYGLNVSKLSSANQSFLKTLIAYAIPSAKKHGLYTSILVAQAVRESAWGTSELAKKAHAYFGVKADSTWKGATYTKVTKEYYNGAYHSVSQKFRKYSSFNASIDDYGDNILKKMAANSSLSYKLLLKKNSKTWTAAVKGLKSYATSPAYVTDTTNFINQYQLYKLDQY</sequence>
<dbReference type="InterPro" id="IPR002502">
    <property type="entry name" value="Amidase_domain"/>
</dbReference>
<name>A0A0R1JVL1_9LACO</name>